<evidence type="ECO:0000313" key="2">
    <source>
        <dbReference type="EMBL" id="SEK88638.1"/>
    </source>
</evidence>
<dbReference type="InterPro" id="IPR039552">
    <property type="entry name" value="IS66_C"/>
</dbReference>
<dbReference type="RefSeq" id="WP_074833066.1">
    <property type="nucleotide sequence ID" value="NZ_FOAT01000007.1"/>
</dbReference>
<dbReference type="AlphaFoldDB" id="A0A1H7KPH8"/>
<organism evidence="2 3">
    <name type="scientific">Ruminococcus albus</name>
    <dbReference type="NCBI Taxonomy" id="1264"/>
    <lineage>
        <taxon>Bacteria</taxon>
        <taxon>Bacillati</taxon>
        <taxon>Bacillota</taxon>
        <taxon>Clostridia</taxon>
        <taxon>Eubacteriales</taxon>
        <taxon>Oscillospiraceae</taxon>
        <taxon>Ruminococcus</taxon>
    </lineage>
</organism>
<dbReference type="Pfam" id="PF13817">
    <property type="entry name" value="DDE_Tnp_IS66_C"/>
    <property type="match status" value="1"/>
</dbReference>
<dbReference type="Proteomes" id="UP000186015">
    <property type="component" value="Unassembled WGS sequence"/>
</dbReference>
<protein>
    <submittedName>
        <fullName evidence="2">IS66 C-terminal element</fullName>
    </submittedName>
</protein>
<evidence type="ECO:0000259" key="1">
    <source>
        <dbReference type="Pfam" id="PF13817"/>
    </source>
</evidence>
<gene>
    <name evidence="2" type="ORF">SAMN05216469_10744</name>
</gene>
<dbReference type="OrthoDB" id="9760067at2"/>
<feature type="domain" description="Transposase IS66 C-terminal" evidence="1">
    <location>
        <begin position="54"/>
        <end position="94"/>
    </location>
</feature>
<name>A0A1H7KPH8_RUMAL</name>
<dbReference type="EMBL" id="FOAT01000007">
    <property type="protein sequence ID" value="SEK88638.1"/>
    <property type="molecule type" value="Genomic_DNA"/>
</dbReference>
<accession>A0A1H7KPH8</accession>
<sequence>MQLKTTTLITFKKEMQLQEWCAENWTIKPYVIARKNFLFSFTEKGAHASTAIMTMIETAKRNGLDVYGCLLHLLTELPKYGHTPTKEQLEALMP</sequence>
<evidence type="ECO:0000313" key="3">
    <source>
        <dbReference type="Proteomes" id="UP000186015"/>
    </source>
</evidence>
<reference evidence="2 3" key="1">
    <citation type="submission" date="2016-10" db="EMBL/GenBank/DDBJ databases">
        <authorList>
            <person name="de Groot N.N."/>
        </authorList>
    </citation>
    <scope>NUCLEOTIDE SEQUENCE [LARGE SCALE GENOMIC DNA]</scope>
    <source>
        <strain evidence="2 3">KH2T6</strain>
    </source>
</reference>
<proteinExistence type="predicted"/>